<gene>
    <name evidence="3" type="ORF">K9B37_22075</name>
</gene>
<feature type="compositionally biased region" description="Low complexity" evidence="1">
    <location>
        <begin position="233"/>
        <end position="247"/>
    </location>
</feature>
<feature type="compositionally biased region" description="Polar residues" evidence="1">
    <location>
        <begin position="59"/>
        <end position="68"/>
    </location>
</feature>
<accession>A0ABS7VTR6</accession>
<evidence type="ECO:0000313" key="3">
    <source>
        <dbReference type="EMBL" id="MBZ6078950.1"/>
    </source>
</evidence>
<reference evidence="3 4" key="1">
    <citation type="submission" date="2021-09" db="EMBL/GenBank/DDBJ databases">
        <title>The complete genome sequence of a new microorganism.</title>
        <authorList>
            <person name="Zi Z."/>
        </authorList>
    </citation>
    <scope>NUCLEOTIDE SEQUENCE [LARGE SCALE GENOMIC DNA]</scope>
    <source>
        <strain evidence="3 4">WGZ8</strain>
    </source>
</reference>
<dbReference type="RefSeq" id="WP_224315701.1">
    <property type="nucleotide sequence ID" value="NZ_JAIRBM010000024.1"/>
</dbReference>
<dbReference type="InterPro" id="IPR038696">
    <property type="entry name" value="IalB_sf"/>
</dbReference>
<feature type="region of interest" description="Disordered" evidence="1">
    <location>
        <begin position="24"/>
        <end position="68"/>
    </location>
</feature>
<organism evidence="3 4">
    <name type="scientific">Microvirga puerhi</name>
    <dbReference type="NCBI Taxonomy" id="2876078"/>
    <lineage>
        <taxon>Bacteria</taxon>
        <taxon>Pseudomonadati</taxon>
        <taxon>Pseudomonadota</taxon>
        <taxon>Alphaproteobacteria</taxon>
        <taxon>Hyphomicrobiales</taxon>
        <taxon>Methylobacteriaceae</taxon>
        <taxon>Microvirga</taxon>
    </lineage>
</organism>
<feature type="chain" id="PRO_5045876525" evidence="2">
    <location>
        <begin position="25"/>
        <end position="259"/>
    </location>
</feature>
<comment type="caution">
    <text evidence="3">The sequence shown here is derived from an EMBL/GenBank/DDBJ whole genome shotgun (WGS) entry which is preliminary data.</text>
</comment>
<feature type="compositionally biased region" description="Low complexity" evidence="1">
    <location>
        <begin position="27"/>
        <end position="42"/>
    </location>
</feature>
<keyword evidence="4" id="KW-1185">Reference proteome</keyword>
<evidence type="ECO:0000256" key="2">
    <source>
        <dbReference type="SAM" id="SignalP"/>
    </source>
</evidence>
<dbReference type="Pfam" id="PF06776">
    <property type="entry name" value="IalB"/>
    <property type="match status" value="1"/>
</dbReference>
<feature type="signal peptide" evidence="2">
    <location>
        <begin position="1"/>
        <end position="24"/>
    </location>
</feature>
<feature type="region of interest" description="Disordered" evidence="1">
    <location>
        <begin position="230"/>
        <end position="259"/>
    </location>
</feature>
<dbReference type="InterPro" id="IPR010642">
    <property type="entry name" value="Invasion_prot_B"/>
</dbReference>
<sequence>MKIQHSVYAVALFAVIGATVSASGAEPQKAPVQTAQAQAAPPKNEERLDPIKAKPPMQTPTAGAQTSTITRLSVASAVSPDETVPDGDFISSARYYGDWRLSCEARLSKNSRVCRLEQDMARNGRWALSWRLVQATDQKQYFVVVFPKEADPQQGLQVVVGGFARQIKSQEWTCLATTCETYFEADATARQLILGAQTIAFRYSLGTEAVEIPASMKGLTAALSAASSDPLGANARQEQSANAAAAPAPTPRKKASLSE</sequence>
<protein>
    <submittedName>
        <fullName evidence="3">Invasion associated locus B family protein</fullName>
    </submittedName>
</protein>
<dbReference type="Proteomes" id="UP000704176">
    <property type="component" value="Unassembled WGS sequence"/>
</dbReference>
<evidence type="ECO:0000313" key="4">
    <source>
        <dbReference type="Proteomes" id="UP000704176"/>
    </source>
</evidence>
<evidence type="ECO:0000256" key="1">
    <source>
        <dbReference type="SAM" id="MobiDB-lite"/>
    </source>
</evidence>
<feature type="compositionally biased region" description="Basic and acidic residues" evidence="1">
    <location>
        <begin position="43"/>
        <end position="52"/>
    </location>
</feature>
<dbReference type="Gene3D" id="2.60.40.1880">
    <property type="entry name" value="Invasion associated locus B (IalB) protein"/>
    <property type="match status" value="1"/>
</dbReference>
<name>A0ABS7VTR6_9HYPH</name>
<proteinExistence type="predicted"/>
<dbReference type="EMBL" id="JAIRBM010000024">
    <property type="protein sequence ID" value="MBZ6078950.1"/>
    <property type="molecule type" value="Genomic_DNA"/>
</dbReference>
<keyword evidence="2" id="KW-0732">Signal</keyword>